<protein>
    <submittedName>
        <fullName evidence="2">Uncharacterized protein</fullName>
    </submittedName>
</protein>
<name>A0A067P5H0_PLEO1</name>
<sequence length="166" mass="17526">MTSSLPAQGLTRPHLVHPCPLLLCAASSQPATPSVLALGPAASLHRPSRISPNNDLGAMREMNGEFGQIPQNMGPTEEYNPQPAPECVHVLYPEEDPTNSRIALRPYPRPPLVPPSPSALAHGLISPRNDLTTTPTPGLIPPHNDPTTTPLPCARPPLVPPSPSAP</sequence>
<dbReference type="HOGENOM" id="CLU_1603424_0_0_1"/>
<dbReference type="AlphaFoldDB" id="A0A067P5H0"/>
<evidence type="ECO:0000313" key="2">
    <source>
        <dbReference type="EMBL" id="KDQ31136.1"/>
    </source>
</evidence>
<feature type="compositionally biased region" description="Pro residues" evidence="1">
    <location>
        <begin position="153"/>
        <end position="166"/>
    </location>
</feature>
<proteinExistence type="predicted"/>
<dbReference type="Proteomes" id="UP000027073">
    <property type="component" value="Unassembled WGS sequence"/>
</dbReference>
<feature type="region of interest" description="Disordered" evidence="1">
    <location>
        <begin position="99"/>
        <end position="166"/>
    </location>
</feature>
<evidence type="ECO:0000313" key="3">
    <source>
        <dbReference type="Proteomes" id="UP000027073"/>
    </source>
</evidence>
<organism evidence="2 3">
    <name type="scientific">Pleurotus ostreatus (strain PC15)</name>
    <name type="common">Oyster mushroom</name>
    <dbReference type="NCBI Taxonomy" id="1137138"/>
    <lineage>
        <taxon>Eukaryota</taxon>
        <taxon>Fungi</taxon>
        <taxon>Dikarya</taxon>
        <taxon>Basidiomycota</taxon>
        <taxon>Agaricomycotina</taxon>
        <taxon>Agaricomycetes</taxon>
        <taxon>Agaricomycetidae</taxon>
        <taxon>Agaricales</taxon>
        <taxon>Pleurotineae</taxon>
        <taxon>Pleurotaceae</taxon>
        <taxon>Pleurotus</taxon>
    </lineage>
</organism>
<feature type="region of interest" description="Disordered" evidence="1">
    <location>
        <begin position="65"/>
        <end position="84"/>
    </location>
</feature>
<evidence type="ECO:0000256" key="1">
    <source>
        <dbReference type="SAM" id="MobiDB-lite"/>
    </source>
</evidence>
<dbReference type="EMBL" id="KL198006">
    <property type="protein sequence ID" value="KDQ31136.1"/>
    <property type="molecule type" value="Genomic_DNA"/>
</dbReference>
<accession>A0A067P5H0</accession>
<feature type="compositionally biased region" description="Pro residues" evidence="1">
    <location>
        <begin position="107"/>
        <end position="117"/>
    </location>
</feature>
<reference evidence="3" key="1">
    <citation type="journal article" date="2014" name="Proc. Natl. Acad. Sci. U.S.A.">
        <title>Extensive sampling of basidiomycete genomes demonstrates inadequacy of the white-rot/brown-rot paradigm for wood decay fungi.</title>
        <authorList>
            <person name="Riley R."/>
            <person name="Salamov A.A."/>
            <person name="Brown D.W."/>
            <person name="Nagy L.G."/>
            <person name="Floudas D."/>
            <person name="Held B.W."/>
            <person name="Levasseur A."/>
            <person name="Lombard V."/>
            <person name="Morin E."/>
            <person name="Otillar R."/>
            <person name="Lindquist E.A."/>
            <person name="Sun H."/>
            <person name="LaButti K.M."/>
            <person name="Schmutz J."/>
            <person name="Jabbour D."/>
            <person name="Luo H."/>
            <person name="Baker S.E."/>
            <person name="Pisabarro A.G."/>
            <person name="Walton J.D."/>
            <person name="Blanchette R.A."/>
            <person name="Henrissat B."/>
            <person name="Martin F."/>
            <person name="Cullen D."/>
            <person name="Hibbett D.S."/>
            <person name="Grigoriev I.V."/>
        </authorList>
    </citation>
    <scope>NUCLEOTIDE SEQUENCE [LARGE SCALE GENOMIC DNA]</scope>
    <source>
        <strain evidence="3">PC15</strain>
    </source>
</reference>
<gene>
    <name evidence="2" type="ORF">PLEOSDRAFT_1102111</name>
</gene>
<dbReference type="VEuPathDB" id="FungiDB:PLEOSDRAFT_1102111"/>
<dbReference type="InParanoid" id="A0A067P5H0"/>